<feature type="binding site" evidence="10">
    <location>
        <position position="195"/>
    </location>
    <ligand>
        <name>Zn(2+)</name>
        <dbReference type="ChEBI" id="CHEBI:29105"/>
    </ligand>
</feature>
<dbReference type="PATRIC" id="fig|1423812.3.peg.809"/>
<evidence type="ECO:0000313" key="12">
    <source>
        <dbReference type="Proteomes" id="UP000051155"/>
    </source>
</evidence>
<keyword evidence="6 10" id="KW-0067">ATP-binding</keyword>
<dbReference type="GO" id="GO:0008616">
    <property type="term" value="P:tRNA queuosine(34) biosynthetic process"/>
    <property type="evidence" value="ECO:0007669"/>
    <property type="project" value="UniProtKB-UniRule"/>
</dbReference>
<dbReference type="InterPro" id="IPR014729">
    <property type="entry name" value="Rossmann-like_a/b/a_fold"/>
</dbReference>
<feature type="binding site" evidence="10">
    <location>
        <position position="203"/>
    </location>
    <ligand>
        <name>Zn(2+)</name>
        <dbReference type="ChEBI" id="CHEBI:29105"/>
    </ligand>
</feature>
<dbReference type="GO" id="GO:0005524">
    <property type="term" value="F:ATP binding"/>
    <property type="evidence" value="ECO:0007669"/>
    <property type="project" value="UniProtKB-UniRule"/>
</dbReference>
<comment type="subunit">
    <text evidence="10">Homodimer.</text>
</comment>
<evidence type="ECO:0000256" key="9">
    <source>
        <dbReference type="ARBA" id="ARBA00047890"/>
    </source>
</evidence>
<keyword evidence="2 10" id="KW-0436">Ligase</keyword>
<evidence type="ECO:0000256" key="3">
    <source>
        <dbReference type="ARBA" id="ARBA00022723"/>
    </source>
</evidence>
<evidence type="ECO:0000256" key="7">
    <source>
        <dbReference type="ARBA" id="ARBA00037993"/>
    </source>
</evidence>
<dbReference type="InterPro" id="IPR018317">
    <property type="entry name" value="QueC"/>
</dbReference>
<dbReference type="Gene3D" id="3.40.50.620">
    <property type="entry name" value="HUPs"/>
    <property type="match status" value="1"/>
</dbReference>
<dbReference type="Proteomes" id="UP000051155">
    <property type="component" value="Unassembled WGS sequence"/>
</dbReference>
<keyword evidence="10" id="KW-0671">Queuosine biosynthesis</keyword>
<dbReference type="Pfam" id="PF06508">
    <property type="entry name" value="QueC"/>
    <property type="match status" value="1"/>
</dbReference>
<keyword evidence="12" id="KW-1185">Reference proteome</keyword>
<feature type="binding site" evidence="10">
    <location>
        <position position="209"/>
    </location>
    <ligand>
        <name>Zn(2+)</name>
        <dbReference type="ChEBI" id="CHEBI:29105"/>
    </ligand>
</feature>
<proteinExistence type="inferred from homology"/>
<dbReference type="EMBL" id="AZEG01000017">
    <property type="protein sequence ID" value="KRL37030.1"/>
    <property type="molecule type" value="Genomic_DNA"/>
</dbReference>
<keyword evidence="4 10" id="KW-0547">Nucleotide-binding</keyword>
<feature type="binding site" evidence="10">
    <location>
        <begin position="8"/>
        <end position="18"/>
    </location>
    <ligand>
        <name>ATP</name>
        <dbReference type="ChEBI" id="CHEBI:30616"/>
    </ligand>
</feature>
<dbReference type="NCBIfam" id="TIGR00364">
    <property type="entry name" value="7-cyano-7-deazaguanine synthase QueC"/>
    <property type="match status" value="1"/>
</dbReference>
<dbReference type="PANTHER" id="PTHR42914:SF1">
    <property type="entry name" value="7-CYANO-7-DEAZAGUANINE SYNTHASE"/>
    <property type="match status" value="1"/>
</dbReference>
<evidence type="ECO:0000256" key="1">
    <source>
        <dbReference type="ARBA" id="ARBA00005061"/>
    </source>
</evidence>
<accession>A0A0R1PWZ2</accession>
<dbReference type="SUPFAM" id="SSF52402">
    <property type="entry name" value="Adenine nucleotide alpha hydrolases-like"/>
    <property type="match status" value="1"/>
</dbReference>
<name>A0A0R1PWZ2_9LACO</name>
<reference evidence="11 12" key="1">
    <citation type="journal article" date="2015" name="Genome Announc.">
        <title>Expanding the biotechnology potential of lactobacilli through comparative genomics of 213 strains and associated genera.</title>
        <authorList>
            <person name="Sun Z."/>
            <person name="Harris H.M."/>
            <person name="McCann A."/>
            <person name="Guo C."/>
            <person name="Argimon S."/>
            <person name="Zhang W."/>
            <person name="Yang X."/>
            <person name="Jeffery I.B."/>
            <person name="Cooney J.C."/>
            <person name="Kagawa T.F."/>
            <person name="Liu W."/>
            <person name="Song Y."/>
            <person name="Salvetti E."/>
            <person name="Wrobel A."/>
            <person name="Rasinkangas P."/>
            <person name="Parkhill J."/>
            <person name="Rea M.C."/>
            <person name="O'Sullivan O."/>
            <person name="Ritari J."/>
            <person name="Douillard F.P."/>
            <person name="Paul Ross R."/>
            <person name="Yang R."/>
            <person name="Briner A.E."/>
            <person name="Felis G.E."/>
            <person name="de Vos W.M."/>
            <person name="Barrangou R."/>
            <person name="Klaenhammer T.R."/>
            <person name="Caufield P.W."/>
            <person name="Cui Y."/>
            <person name="Zhang H."/>
            <person name="O'Toole P.W."/>
        </authorList>
    </citation>
    <scope>NUCLEOTIDE SEQUENCE [LARGE SCALE GENOMIC DNA]</scope>
    <source>
        <strain evidence="11 12">DSM 19971</strain>
    </source>
</reference>
<comment type="cofactor">
    <cofactor evidence="10">
        <name>Zn(2+)</name>
        <dbReference type="ChEBI" id="CHEBI:29105"/>
    </cofactor>
    <text evidence="10">Binds 1 zinc ion per subunit.</text>
</comment>
<dbReference type="AlphaFoldDB" id="A0A0R1PWZ2"/>
<dbReference type="CDD" id="cd01995">
    <property type="entry name" value="QueC-like"/>
    <property type="match status" value="1"/>
</dbReference>
<evidence type="ECO:0000256" key="10">
    <source>
        <dbReference type="HAMAP-Rule" id="MF_01633"/>
    </source>
</evidence>
<organism evidence="11 12">
    <name type="scientific">Liquorilactobacillus uvarum DSM 19971</name>
    <dbReference type="NCBI Taxonomy" id="1423812"/>
    <lineage>
        <taxon>Bacteria</taxon>
        <taxon>Bacillati</taxon>
        <taxon>Bacillota</taxon>
        <taxon>Bacilli</taxon>
        <taxon>Lactobacillales</taxon>
        <taxon>Lactobacillaceae</taxon>
        <taxon>Liquorilactobacillus</taxon>
    </lineage>
</organism>
<evidence type="ECO:0000256" key="8">
    <source>
        <dbReference type="ARBA" id="ARBA00039149"/>
    </source>
</evidence>
<keyword evidence="3 10" id="KW-0479">Metal-binding</keyword>
<dbReference type="GO" id="GO:0016879">
    <property type="term" value="F:ligase activity, forming carbon-nitrogen bonds"/>
    <property type="evidence" value="ECO:0007669"/>
    <property type="project" value="UniProtKB-UniRule"/>
</dbReference>
<comment type="pathway">
    <text evidence="1 10">Purine metabolism; 7-cyano-7-deazaguanine biosynthesis.</text>
</comment>
<dbReference type="PANTHER" id="PTHR42914">
    <property type="entry name" value="7-CYANO-7-DEAZAGUANINE SYNTHASE"/>
    <property type="match status" value="1"/>
</dbReference>
<comment type="function">
    <text evidence="10">Catalyzes the ATP-dependent conversion of 7-carboxy-7-deazaguanine (CDG) to 7-cyano-7-deazaguanine (preQ(0)).</text>
</comment>
<dbReference type="HAMAP" id="MF_01633">
    <property type="entry name" value="QueC"/>
    <property type="match status" value="1"/>
</dbReference>
<evidence type="ECO:0000313" key="11">
    <source>
        <dbReference type="EMBL" id="KRL37030.1"/>
    </source>
</evidence>
<evidence type="ECO:0000256" key="5">
    <source>
        <dbReference type="ARBA" id="ARBA00022833"/>
    </source>
</evidence>
<comment type="similarity">
    <text evidence="7 10">Belongs to the QueC family.</text>
</comment>
<dbReference type="UniPathway" id="UPA00391"/>
<protein>
    <recommendedName>
        <fullName evidence="8 10">7-cyano-7-deazaguanine synthase</fullName>
        <ecNumber evidence="8 10">6.3.4.20</ecNumber>
    </recommendedName>
    <alternativeName>
        <fullName evidence="10">7-cyano-7-carbaguanine synthase</fullName>
    </alternativeName>
    <alternativeName>
        <fullName evidence="10">PreQ(0) synthase</fullName>
    </alternativeName>
    <alternativeName>
        <fullName evidence="10">Queuosine biosynthesis protein QueC</fullName>
    </alternativeName>
</protein>
<dbReference type="PIRSF" id="PIRSF006293">
    <property type="entry name" value="ExsB"/>
    <property type="match status" value="1"/>
</dbReference>
<evidence type="ECO:0000256" key="6">
    <source>
        <dbReference type="ARBA" id="ARBA00022840"/>
    </source>
</evidence>
<dbReference type="EC" id="6.3.4.20" evidence="8 10"/>
<comment type="catalytic activity">
    <reaction evidence="9 10">
        <text>7-carboxy-7-carbaguanine + NH4(+) + 2 ATP = 7-cyano-7-carbaguanine + 2 AMP + 2 diphosphate + 2 H(+)</text>
        <dbReference type="Rhea" id="RHEA:27982"/>
        <dbReference type="ChEBI" id="CHEBI:15378"/>
        <dbReference type="ChEBI" id="CHEBI:28938"/>
        <dbReference type="ChEBI" id="CHEBI:30616"/>
        <dbReference type="ChEBI" id="CHEBI:33019"/>
        <dbReference type="ChEBI" id="CHEBI:45075"/>
        <dbReference type="ChEBI" id="CHEBI:61036"/>
        <dbReference type="ChEBI" id="CHEBI:456215"/>
        <dbReference type="EC" id="6.3.4.20"/>
    </reaction>
</comment>
<comment type="caution">
    <text evidence="11">The sequence shown here is derived from an EMBL/GenBank/DDBJ whole genome shotgun (WGS) entry which is preliminary data.</text>
</comment>
<evidence type="ECO:0000256" key="4">
    <source>
        <dbReference type="ARBA" id="ARBA00022741"/>
    </source>
</evidence>
<dbReference type="GO" id="GO:0008270">
    <property type="term" value="F:zinc ion binding"/>
    <property type="evidence" value="ECO:0007669"/>
    <property type="project" value="UniProtKB-UniRule"/>
</dbReference>
<feature type="binding site" evidence="10">
    <location>
        <position position="206"/>
    </location>
    <ligand>
        <name>Zn(2+)</name>
        <dbReference type="ChEBI" id="CHEBI:29105"/>
    </ligand>
</feature>
<keyword evidence="5 10" id="KW-0862">Zinc</keyword>
<gene>
    <name evidence="10" type="primary">queC</name>
    <name evidence="11" type="ORF">FD20_GL000743</name>
</gene>
<evidence type="ECO:0000256" key="2">
    <source>
        <dbReference type="ARBA" id="ARBA00022598"/>
    </source>
</evidence>
<dbReference type="STRING" id="1423812.FD20_GL000743"/>
<sequence length="235" mass="25273">MMGQVVLLSGGMDSATCLALAIKKYGIEHVIALAFTYGQKHDLEIVNARQVARFFGAKLVEAAVDHKIFTGSDSTLLKGNGAIEEKSYAEIMQEKGAKVVDTYVPFRNGLMLSQAAALAYSSHLDEVAYGAHADDAAGNAYPDCSPVFFEAMRDAVVAGTAGKVTMAAPLIELTKAGVVSLGHKLGVPFELTRSCYEGHKYACGKCGTCRDRINAFKQNGLRDPIKYEKSPNWNN</sequence>